<evidence type="ECO:0000256" key="1">
    <source>
        <dbReference type="SAM" id="MobiDB-lite"/>
    </source>
</evidence>
<sequence>MSRAQGDTPVNHSTAAWSPEVQREIKGLQTANRILAERVVELEELVDQLRHGLEEQGSEDEAEFEAEDDRGGFEVVIPSTSGDDHRTRRQESLQRSDNDSARGASSTPFASPKPDAVNTNESPKTAFKSHSSALENYSRHLPAIDLTKTGEEFFADLLEKRIIAGYDQERYSCWCHVAKAAKNPNTCLLSIAHGNVRGTSKFKQYRTFRWYQHAAKCAFYRDPWATRGRDGTGERLFPQFPLQTLYSQDESAKQDSRNKSSEGPRRGKQRKHWLSPPRIGTKSKSR</sequence>
<feature type="region of interest" description="Disordered" evidence="1">
    <location>
        <begin position="1"/>
        <end position="20"/>
    </location>
</feature>
<dbReference type="AlphaFoldDB" id="A0A8H3TRJ1"/>
<protein>
    <submittedName>
        <fullName evidence="2">Uncharacterized protein</fullName>
    </submittedName>
</protein>
<proteinExistence type="predicted"/>
<reference evidence="2" key="1">
    <citation type="submission" date="2020-07" db="EMBL/GenBank/DDBJ databases">
        <title>Draft Genome Sequence of a Deep-Sea Yeast, Naganishia (Cryptococcus) liquefaciens strain N6.</title>
        <authorList>
            <person name="Han Y.W."/>
            <person name="Kajitani R."/>
            <person name="Morimoto H."/>
            <person name="Parhat M."/>
            <person name="Tsubouchi H."/>
            <person name="Bakenova O."/>
            <person name="Ogata M."/>
            <person name="Argunhan B."/>
            <person name="Aoki R."/>
            <person name="Kajiwara S."/>
            <person name="Itoh T."/>
            <person name="Iwasaki H."/>
        </authorList>
    </citation>
    <scope>NUCLEOTIDE SEQUENCE</scope>
    <source>
        <strain evidence="2">N6</strain>
    </source>
</reference>
<evidence type="ECO:0000313" key="2">
    <source>
        <dbReference type="EMBL" id="GHJ85907.1"/>
    </source>
</evidence>
<organism evidence="2 3">
    <name type="scientific">Naganishia liquefaciens</name>
    <dbReference type="NCBI Taxonomy" id="104408"/>
    <lineage>
        <taxon>Eukaryota</taxon>
        <taxon>Fungi</taxon>
        <taxon>Dikarya</taxon>
        <taxon>Basidiomycota</taxon>
        <taxon>Agaricomycotina</taxon>
        <taxon>Tremellomycetes</taxon>
        <taxon>Filobasidiales</taxon>
        <taxon>Filobasidiaceae</taxon>
        <taxon>Naganishia</taxon>
    </lineage>
</organism>
<dbReference type="Proteomes" id="UP000620104">
    <property type="component" value="Unassembled WGS sequence"/>
</dbReference>
<feature type="compositionally biased region" description="Basic and acidic residues" evidence="1">
    <location>
        <begin position="82"/>
        <end position="100"/>
    </location>
</feature>
<feature type="compositionally biased region" description="Basic and acidic residues" evidence="1">
    <location>
        <begin position="250"/>
        <end position="265"/>
    </location>
</feature>
<comment type="caution">
    <text evidence="2">The sequence shown here is derived from an EMBL/GenBank/DDBJ whole genome shotgun (WGS) entry which is preliminary data.</text>
</comment>
<dbReference type="EMBL" id="BLZA01000016">
    <property type="protein sequence ID" value="GHJ85907.1"/>
    <property type="molecule type" value="Genomic_DNA"/>
</dbReference>
<evidence type="ECO:0000313" key="3">
    <source>
        <dbReference type="Proteomes" id="UP000620104"/>
    </source>
</evidence>
<feature type="region of interest" description="Disordered" evidence="1">
    <location>
        <begin position="245"/>
        <end position="286"/>
    </location>
</feature>
<keyword evidence="3" id="KW-1185">Reference proteome</keyword>
<name>A0A8H3TRJ1_9TREE</name>
<feature type="compositionally biased region" description="Acidic residues" evidence="1">
    <location>
        <begin position="56"/>
        <end position="68"/>
    </location>
</feature>
<feature type="compositionally biased region" description="Polar residues" evidence="1">
    <location>
        <begin position="117"/>
        <end position="131"/>
    </location>
</feature>
<accession>A0A8H3TRJ1</accession>
<gene>
    <name evidence="2" type="ORF">NliqN6_2309</name>
</gene>
<feature type="region of interest" description="Disordered" evidence="1">
    <location>
        <begin position="51"/>
        <end position="131"/>
    </location>
</feature>